<dbReference type="EMBL" id="CM023485">
    <property type="protein sequence ID" value="KAH6929437.1"/>
    <property type="molecule type" value="Genomic_DNA"/>
</dbReference>
<name>A0ACB7S8E6_HYAAI</name>
<proteinExistence type="predicted"/>
<organism evidence="1 2">
    <name type="scientific">Hyalomma asiaticum</name>
    <name type="common">Tick</name>
    <dbReference type="NCBI Taxonomy" id="266040"/>
    <lineage>
        <taxon>Eukaryota</taxon>
        <taxon>Metazoa</taxon>
        <taxon>Ecdysozoa</taxon>
        <taxon>Arthropoda</taxon>
        <taxon>Chelicerata</taxon>
        <taxon>Arachnida</taxon>
        <taxon>Acari</taxon>
        <taxon>Parasitiformes</taxon>
        <taxon>Ixodida</taxon>
        <taxon>Ixodoidea</taxon>
        <taxon>Ixodidae</taxon>
        <taxon>Hyalomminae</taxon>
        <taxon>Hyalomma</taxon>
    </lineage>
</organism>
<dbReference type="Proteomes" id="UP000821845">
    <property type="component" value="Chromosome 5"/>
</dbReference>
<evidence type="ECO:0000313" key="2">
    <source>
        <dbReference type="Proteomes" id="UP000821845"/>
    </source>
</evidence>
<evidence type="ECO:0000313" key="1">
    <source>
        <dbReference type="EMBL" id="KAH6929437.1"/>
    </source>
</evidence>
<sequence length="762" mass="83924">MEAKEEKQAEEVKPEEAKSEREAAESEAVELPREELILSASAFAVLVFEVSVIALVVTYILITSPRRPPFGEFIEPCRNLSCFQLDLELYTSMNLSADPCANFYEYACGQWGEYHEGYANQFDLLETKVSNFVKYRLMEEERKLADGGSSDAIDQSAAHYLSCMDVYTKQGDTSSMIKELVFSKLEEHFADQTKHAPSTVQETLDLLVHLSLDWNLGILVDLTIAPFHSSAVRRQTGKTTVIHVGYSDTLLLWKRHKDKFLTAEALTRCFQDFSGLISSSDGKDVGVAELVKVDVSVTTKWSVAASSPEKKQKYIQVREIPSTKLKAEDWLSAINGRLPQDAQLSEDSHIYVGDFRMFAVTEEVLPEEKEEMKTFYALLKFHVARLLTPFTSYKLLRSVLGDPPNDTAESQIVTRECVAAVDRLFPFAWPIFVFGANITGEKMKKVQALYAELRKRTKEGLSWLSDDDRTAAEARLDSLVPVVGWPEKYNDPNELAKLYPPVQGKKAAFVGTYLASVEALNGKRKADLASSQDSSPPAIDGGDLRAFEATAMYSPWRGSLYVSPAILFEPFFVQASDAFTWGSLGHVLAHELWHAALGDFTLGVSPATDVVVSATRYNMHKCVSKSVEDAGSDAKTADFSAIEDTADITGLQAAELCFAGSSGSTKAGATGTAGFTPEQLFYIGSCFKWCAENGDAHPLGSAANTKPHVRCNAPVMMVAGFAEAFGCPEDSPMMKIRKAKEPCEESNMGGRPASRAIKIIRP</sequence>
<keyword evidence="2" id="KW-1185">Reference proteome</keyword>
<accession>A0ACB7S8E6</accession>
<protein>
    <submittedName>
        <fullName evidence="1">Uncharacterized protein</fullName>
    </submittedName>
</protein>
<comment type="caution">
    <text evidence="1">The sequence shown here is derived from an EMBL/GenBank/DDBJ whole genome shotgun (WGS) entry which is preliminary data.</text>
</comment>
<reference evidence="1" key="1">
    <citation type="submission" date="2020-05" db="EMBL/GenBank/DDBJ databases">
        <title>Large-scale comparative analyses of tick genomes elucidate their genetic diversity and vector capacities.</title>
        <authorList>
            <person name="Jia N."/>
            <person name="Wang J."/>
            <person name="Shi W."/>
            <person name="Du L."/>
            <person name="Sun Y."/>
            <person name="Zhan W."/>
            <person name="Jiang J."/>
            <person name="Wang Q."/>
            <person name="Zhang B."/>
            <person name="Ji P."/>
            <person name="Sakyi L.B."/>
            <person name="Cui X."/>
            <person name="Yuan T."/>
            <person name="Jiang B."/>
            <person name="Yang W."/>
            <person name="Lam T.T.-Y."/>
            <person name="Chang Q."/>
            <person name="Ding S."/>
            <person name="Wang X."/>
            <person name="Zhu J."/>
            <person name="Ruan X."/>
            <person name="Zhao L."/>
            <person name="Wei J."/>
            <person name="Que T."/>
            <person name="Du C."/>
            <person name="Cheng J."/>
            <person name="Dai P."/>
            <person name="Han X."/>
            <person name="Huang E."/>
            <person name="Gao Y."/>
            <person name="Liu J."/>
            <person name="Shao H."/>
            <person name="Ye R."/>
            <person name="Li L."/>
            <person name="Wei W."/>
            <person name="Wang X."/>
            <person name="Wang C."/>
            <person name="Yang T."/>
            <person name="Huo Q."/>
            <person name="Li W."/>
            <person name="Guo W."/>
            <person name="Chen H."/>
            <person name="Zhou L."/>
            <person name="Ni X."/>
            <person name="Tian J."/>
            <person name="Zhou Y."/>
            <person name="Sheng Y."/>
            <person name="Liu T."/>
            <person name="Pan Y."/>
            <person name="Xia L."/>
            <person name="Li J."/>
            <person name="Zhao F."/>
            <person name="Cao W."/>
        </authorList>
    </citation>
    <scope>NUCLEOTIDE SEQUENCE</scope>
    <source>
        <strain evidence="1">Hyas-2018</strain>
    </source>
</reference>
<gene>
    <name evidence="1" type="ORF">HPB50_000254</name>
</gene>